<dbReference type="PANTHER" id="PTHR34314">
    <property type="entry name" value="CRENARCHAEAL PROTEIN, PUTATIVE-RELATED"/>
    <property type="match status" value="1"/>
</dbReference>
<dbReference type="Gene3D" id="1.20.120.20">
    <property type="entry name" value="Apolipoprotein"/>
    <property type="match status" value="1"/>
</dbReference>
<sequence length="301" mass="36246">MDANQLKELIAKELPRLLREDPILRTYILDLTRESYADKKETDDRFTALLERLDRKEEEYNRRWTQMQQRWEETQREWNAKWEETLREWNAKWEATQREWNARWEATQREWNAKWQETLGEWNAKWEATQREWNAKWEATQREWNAKWEENQRNFDKVHQEIMAQAKKFDRAIGALGARWGLRSEKAFRDALAGILEDHFGVQVLHVKEFDESGEVFGRPEQVELDIIVQDSLLIICELKSSVSTADMYTFERKARFYEKRHNRKADRLLVISPMIDARAEEVARALGIKTYADSSEVEEF</sequence>
<reference evidence="2" key="1">
    <citation type="journal article" date="2020" name="mSystems">
        <title>Genome- and Community-Level Interaction Insights into Carbon Utilization and Element Cycling Functions of Hydrothermarchaeota in Hydrothermal Sediment.</title>
        <authorList>
            <person name="Zhou Z."/>
            <person name="Liu Y."/>
            <person name="Xu W."/>
            <person name="Pan J."/>
            <person name="Luo Z.H."/>
            <person name="Li M."/>
        </authorList>
    </citation>
    <scope>NUCLEOTIDE SEQUENCE [LARGE SCALE GENOMIC DNA]</scope>
    <source>
        <strain evidence="2">SpSt-456</strain>
    </source>
</reference>
<dbReference type="InterPro" id="IPR011335">
    <property type="entry name" value="Restrct_endonuc-II-like"/>
</dbReference>
<evidence type="ECO:0000256" key="1">
    <source>
        <dbReference type="SAM" id="Coils"/>
    </source>
</evidence>
<feature type="coiled-coil region" evidence="1">
    <location>
        <begin position="39"/>
        <end position="99"/>
    </location>
</feature>
<dbReference type="EMBL" id="DSTK01000013">
    <property type="protein sequence ID" value="HFK96450.1"/>
    <property type="molecule type" value="Genomic_DNA"/>
</dbReference>
<protein>
    <submittedName>
        <fullName evidence="2">DUF3782 domain-containing protein</fullName>
    </submittedName>
</protein>
<proteinExistence type="predicted"/>
<accession>A0A831ZZF2</accession>
<dbReference type="PANTHER" id="PTHR34314:SF6">
    <property type="entry name" value="DUF3782 DOMAIN-CONTAINING PROTEIN"/>
    <property type="match status" value="1"/>
</dbReference>
<keyword evidence="1" id="KW-0175">Coiled coil</keyword>
<dbReference type="InterPro" id="IPR012431">
    <property type="entry name" value="PDDEXK_10"/>
</dbReference>
<gene>
    <name evidence="2" type="ORF">ENS06_03880</name>
</gene>
<dbReference type="Pfam" id="PF07788">
    <property type="entry name" value="PDDEXK_10"/>
    <property type="match status" value="1"/>
</dbReference>
<name>A0A831ZZF2_9BACT</name>
<dbReference type="SUPFAM" id="SSF52980">
    <property type="entry name" value="Restriction endonuclease-like"/>
    <property type="match status" value="1"/>
</dbReference>
<comment type="caution">
    <text evidence="2">The sequence shown here is derived from an EMBL/GenBank/DDBJ whole genome shotgun (WGS) entry which is preliminary data.</text>
</comment>
<dbReference type="AlphaFoldDB" id="A0A831ZZF2"/>
<dbReference type="InterPro" id="IPR024271">
    <property type="entry name" value="DUF3782"/>
</dbReference>
<organism evidence="2">
    <name type="scientific">Desulfacinum infernum</name>
    <dbReference type="NCBI Taxonomy" id="35837"/>
    <lineage>
        <taxon>Bacteria</taxon>
        <taxon>Pseudomonadati</taxon>
        <taxon>Thermodesulfobacteriota</taxon>
        <taxon>Syntrophobacteria</taxon>
        <taxon>Syntrophobacterales</taxon>
        <taxon>Syntrophobacteraceae</taxon>
        <taxon>Desulfacinum</taxon>
    </lineage>
</organism>
<dbReference type="Pfam" id="PF12644">
    <property type="entry name" value="DUF3782"/>
    <property type="match status" value="1"/>
</dbReference>
<evidence type="ECO:0000313" key="2">
    <source>
        <dbReference type="EMBL" id="HFK96450.1"/>
    </source>
</evidence>